<accession>A0AAV7JU18</accession>
<evidence type="ECO:0000256" key="2">
    <source>
        <dbReference type="ARBA" id="ARBA00010588"/>
    </source>
</evidence>
<evidence type="ECO:0000256" key="10">
    <source>
        <dbReference type="SAM" id="SignalP"/>
    </source>
</evidence>
<evidence type="ECO:0000256" key="8">
    <source>
        <dbReference type="ARBA" id="ARBA00023010"/>
    </source>
</evidence>
<name>A0AAV7JU18_9METZ</name>
<evidence type="ECO:0000256" key="6">
    <source>
        <dbReference type="ARBA" id="ARBA00022824"/>
    </source>
</evidence>
<dbReference type="PANTHER" id="PTHR19316:SF35">
    <property type="entry name" value="NUCLEOTIDE EXCHANGE FACTOR SIL1"/>
    <property type="match status" value="1"/>
</dbReference>
<dbReference type="GO" id="GO:0000774">
    <property type="term" value="F:adenyl-nucleotide exchange factor activity"/>
    <property type="evidence" value="ECO:0007669"/>
    <property type="project" value="TreeGrafter"/>
</dbReference>
<dbReference type="EMBL" id="JAKMXF010000299">
    <property type="protein sequence ID" value="KAI6652282.1"/>
    <property type="molecule type" value="Genomic_DNA"/>
</dbReference>
<dbReference type="InterPro" id="IPR011989">
    <property type="entry name" value="ARM-like"/>
</dbReference>
<dbReference type="InterPro" id="IPR016024">
    <property type="entry name" value="ARM-type_fold"/>
</dbReference>
<dbReference type="GO" id="GO:0005788">
    <property type="term" value="C:endoplasmic reticulum lumen"/>
    <property type="evidence" value="ECO:0007669"/>
    <property type="project" value="UniProtKB-SubCell"/>
</dbReference>
<evidence type="ECO:0000256" key="4">
    <source>
        <dbReference type="ARBA" id="ARBA00022448"/>
    </source>
</evidence>
<comment type="subcellular location">
    <subcellularLocation>
        <location evidence="1">Endoplasmic reticulum lumen</location>
    </subcellularLocation>
</comment>
<dbReference type="AlphaFoldDB" id="A0AAV7JU18"/>
<keyword evidence="7" id="KW-0653">Protein transport</keyword>
<comment type="caution">
    <text evidence="11">The sequence shown here is derived from an EMBL/GenBank/DDBJ whole genome shotgun (WGS) entry which is preliminary data.</text>
</comment>
<keyword evidence="8" id="KW-0811">Translocation</keyword>
<dbReference type="GO" id="GO:0015031">
    <property type="term" value="P:protein transport"/>
    <property type="evidence" value="ECO:0007669"/>
    <property type="project" value="UniProtKB-KW"/>
</dbReference>
<organism evidence="11 12">
    <name type="scientific">Oopsacas minuta</name>
    <dbReference type="NCBI Taxonomy" id="111878"/>
    <lineage>
        <taxon>Eukaryota</taxon>
        <taxon>Metazoa</taxon>
        <taxon>Porifera</taxon>
        <taxon>Hexactinellida</taxon>
        <taxon>Hexasterophora</taxon>
        <taxon>Lyssacinosida</taxon>
        <taxon>Leucopsacidae</taxon>
        <taxon>Oopsacas</taxon>
    </lineage>
</organism>
<keyword evidence="9" id="KW-0325">Glycoprotein</keyword>
<protein>
    <recommendedName>
        <fullName evidence="3">Nucleotide exchange factor SIL1</fullName>
    </recommendedName>
</protein>
<feature type="chain" id="PRO_5044012175" description="Nucleotide exchange factor SIL1" evidence="10">
    <location>
        <begin position="17"/>
        <end position="363"/>
    </location>
</feature>
<reference evidence="11 12" key="1">
    <citation type="journal article" date="2023" name="BMC Biol.">
        <title>The compact genome of the sponge Oopsacas minuta (Hexactinellida) is lacking key metazoan core genes.</title>
        <authorList>
            <person name="Santini S."/>
            <person name="Schenkelaars Q."/>
            <person name="Jourda C."/>
            <person name="Duchesne M."/>
            <person name="Belahbib H."/>
            <person name="Rocher C."/>
            <person name="Selva M."/>
            <person name="Riesgo A."/>
            <person name="Vervoort M."/>
            <person name="Leys S.P."/>
            <person name="Kodjabachian L."/>
            <person name="Le Bivic A."/>
            <person name="Borchiellini C."/>
            <person name="Claverie J.M."/>
            <person name="Renard E."/>
        </authorList>
    </citation>
    <scope>NUCLEOTIDE SEQUENCE [LARGE SCALE GENOMIC DNA]</scope>
    <source>
        <strain evidence="11">SPO-2</strain>
    </source>
</reference>
<evidence type="ECO:0000256" key="5">
    <source>
        <dbReference type="ARBA" id="ARBA00022729"/>
    </source>
</evidence>
<dbReference type="PANTHER" id="PTHR19316">
    <property type="entry name" value="PROTEIN FOLDING REGULATOR"/>
    <property type="match status" value="1"/>
</dbReference>
<comment type="similarity">
    <text evidence="2">Belongs to the SIL1 family.</text>
</comment>
<sequence>MFQIFILFIISSNCLSYGSGSINDTLILSNASDISITNTLLNDEFPLNIDSDLQTVSFNDTITSVLQPTDEWQTIQPNQSIPAGCDIRINLQTGKKEAKWSADRNTDKFRVKSQLNEENNIPVSMYDPFKSSEFASIIQTENYNTTIKLIELVSSTENTTDVLQNLDELELMLSDGDLALSISNTEHFTLLINLLNNANFNVSSATCLVLGSMWQNNQQIQLIAIEQKVLPTLIQLFQNFKRVNYDINSLLFSTSTLLRGLPYGLGIYYFTNYNIARLLTDIIVNNRGNYRIISKVVRFTEYLLEEFENEDDTELELKIREMIETIHSSDYCAALQEIIQLEEIRLEYRVELSQITSKICSAY</sequence>
<evidence type="ECO:0000256" key="9">
    <source>
        <dbReference type="ARBA" id="ARBA00023180"/>
    </source>
</evidence>
<evidence type="ECO:0000256" key="7">
    <source>
        <dbReference type="ARBA" id="ARBA00022927"/>
    </source>
</evidence>
<keyword evidence="4" id="KW-0813">Transport</keyword>
<evidence type="ECO:0000313" key="12">
    <source>
        <dbReference type="Proteomes" id="UP001165289"/>
    </source>
</evidence>
<dbReference type="Gene3D" id="1.25.10.10">
    <property type="entry name" value="Leucine-rich Repeat Variant"/>
    <property type="match status" value="1"/>
</dbReference>
<keyword evidence="5 10" id="KW-0732">Signal</keyword>
<evidence type="ECO:0000313" key="11">
    <source>
        <dbReference type="EMBL" id="KAI6652282.1"/>
    </source>
</evidence>
<keyword evidence="6" id="KW-0256">Endoplasmic reticulum</keyword>
<feature type="signal peptide" evidence="10">
    <location>
        <begin position="1"/>
        <end position="16"/>
    </location>
</feature>
<evidence type="ECO:0000256" key="3">
    <source>
        <dbReference type="ARBA" id="ARBA00015352"/>
    </source>
</evidence>
<keyword evidence="12" id="KW-1185">Reference proteome</keyword>
<dbReference type="InterPro" id="IPR050693">
    <property type="entry name" value="Hsp70_NEF-Inhibitors"/>
</dbReference>
<dbReference type="Proteomes" id="UP001165289">
    <property type="component" value="Unassembled WGS sequence"/>
</dbReference>
<dbReference type="SUPFAM" id="SSF48371">
    <property type="entry name" value="ARM repeat"/>
    <property type="match status" value="1"/>
</dbReference>
<gene>
    <name evidence="11" type="ORF">LOD99_7297</name>
</gene>
<evidence type="ECO:0000256" key="1">
    <source>
        <dbReference type="ARBA" id="ARBA00004319"/>
    </source>
</evidence>
<proteinExistence type="inferred from homology"/>